<dbReference type="Proteomes" id="UP000192721">
    <property type="component" value="Unassembled WGS sequence"/>
</dbReference>
<gene>
    <name evidence="1" type="ORF">B0T45_09250</name>
</gene>
<sequence length="180" mass="20340">MDDRDELVRQAKAALKRVEARKAKRTMDAKQTASQILAAMDSKLKRGQKVSMDEIIPVLRILDKQADKFVAKAQDAKFHVMADTATPEEQTLMQQASMEAALGNTRKATLLRQQAYDSAQQRVQDMQRATAQDARLAQLEKYKANGLLGNSERNELQQLRAIKELNREETAVDVYLHNSN</sequence>
<dbReference type="AlphaFoldDB" id="A0A1W0D1X1"/>
<evidence type="ECO:0000313" key="2">
    <source>
        <dbReference type="Proteomes" id="UP000192721"/>
    </source>
</evidence>
<evidence type="ECO:0000313" key="1">
    <source>
        <dbReference type="EMBL" id="OQS41010.1"/>
    </source>
</evidence>
<dbReference type="EMBL" id="MUKV01000009">
    <property type="protein sequence ID" value="OQS41010.1"/>
    <property type="molecule type" value="Genomic_DNA"/>
</dbReference>
<protein>
    <submittedName>
        <fullName evidence="1">Uncharacterized protein</fullName>
    </submittedName>
</protein>
<name>A0A1W0D1X1_9NEIS</name>
<accession>A0A1W0D1X1</accession>
<organism evidence="1 2">
    <name type="scientific">Chromobacterium haemolyticum</name>
    <dbReference type="NCBI Taxonomy" id="394935"/>
    <lineage>
        <taxon>Bacteria</taxon>
        <taxon>Pseudomonadati</taxon>
        <taxon>Pseudomonadota</taxon>
        <taxon>Betaproteobacteria</taxon>
        <taxon>Neisseriales</taxon>
        <taxon>Chromobacteriaceae</taxon>
        <taxon>Chromobacterium</taxon>
    </lineage>
</organism>
<comment type="caution">
    <text evidence="1">The sequence shown here is derived from an EMBL/GenBank/DDBJ whole genome shotgun (WGS) entry which is preliminary data.</text>
</comment>
<proteinExistence type="predicted"/>
<reference evidence="1 2" key="1">
    <citation type="submission" date="2017-02" db="EMBL/GenBank/DDBJ databases">
        <title>Chromobacterium haemolyticum H5244.</title>
        <authorList>
            <person name="Gulvik C.A."/>
        </authorList>
    </citation>
    <scope>NUCLEOTIDE SEQUENCE [LARGE SCALE GENOMIC DNA]</scope>
    <source>
        <strain evidence="1 2">H5244</strain>
    </source>
</reference>